<feature type="transmembrane region" description="Helical" evidence="1">
    <location>
        <begin position="464"/>
        <end position="485"/>
    </location>
</feature>
<sequence length="495" mass="54960">MKRLVYLVHRWTGVAVCVLIALWLFSGIVMLFVGYPRLLPAERLGAMPQLSSASCCVPVEAALRHSPAPQAVQQLTLTHIAGRPGYRIKEGDGALRVVDAVTGAPAPPVDEALALRSAQAFVPGFPGAVVGRTHDDRWTHSGLLDAHRPLIQVQMQDPARTLLYVSSTTGEVVMDAPRRQRYWNFVGAWLHWVYMFREGSKDPSWSWLVIGLSAVGTLSALAGALAGIWRWRFRGSYRNGSRTPYREFHMRWHHLAGMVFGPVLLLWIFSGLMSMNPLGMFNPSARPDAKAMQQRMPGQLQPRIETRAALALLEGAGFGARELEWKLLGGQPYLLARDAQGASRLVREEGGAWQVHESFTAQQLEQPARALFDAGVVRSDWLRKHDAYYLRRGEASMYAGAARELPVLRLQFDDPGRTLAYLSPHSGELVLSVDRAQRLGRWLFNFLHSWDLPWMLRPAAARDAALIALSLGSLALALTGVVLGYRRLRLATGRG</sequence>
<dbReference type="InterPro" id="IPR005625">
    <property type="entry name" value="PepSY-ass_TM"/>
</dbReference>
<proteinExistence type="predicted"/>
<feature type="transmembrane region" description="Helical" evidence="1">
    <location>
        <begin position="205"/>
        <end position="231"/>
    </location>
</feature>
<dbReference type="EMBL" id="CP106882">
    <property type="protein sequence ID" value="UYG53405.1"/>
    <property type="molecule type" value="Genomic_DNA"/>
</dbReference>
<geneLocation type="plasmid" evidence="2 3">
    <name>unnamed1</name>
</geneLocation>
<dbReference type="PANTHER" id="PTHR34219:SF6">
    <property type="entry name" value="BLR3280 PROTEIN"/>
    <property type="match status" value="1"/>
</dbReference>
<accession>A0ABY6GEB4</accession>
<keyword evidence="1" id="KW-0472">Membrane</keyword>
<reference evidence="2" key="1">
    <citation type="submission" date="2022-09" db="EMBL/GenBank/DDBJ databases">
        <title>The complete genome of Acidovorax sp. 5MLIR.</title>
        <authorList>
            <person name="Liu L."/>
            <person name="Yue J."/>
            <person name="Yang F."/>
            <person name="Yuan J."/>
            <person name="Li L."/>
        </authorList>
    </citation>
    <scope>NUCLEOTIDE SEQUENCE</scope>
    <source>
        <strain evidence="2">5MLIR</strain>
        <plasmid evidence="2">unnamed1</plasmid>
    </source>
</reference>
<dbReference type="RefSeq" id="WP_231043730.1">
    <property type="nucleotide sequence ID" value="NZ_CP106882.1"/>
</dbReference>
<keyword evidence="1" id="KW-1133">Transmembrane helix</keyword>
<gene>
    <name evidence="2" type="ORF">M9799_18705</name>
</gene>
<keyword evidence="1" id="KW-0812">Transmembrane</keyword>
<name>A0ABY6GEB4_9BURK</name>
<keyword evidence="2" id="KW-0614">Plasmid</keyword>
<dbReference type="Pfam" id="PF03929">
    <property type="entry name" value="PepSY_TM"/>
    <property type="match status" value="1"/>
</dbReference>
<dbReference type="Proteomes" id="UP001162800">
    <property type="component" value="Plasmid unnamed1"/>
</dbReference>
<feature type="transmembrane region" description="Helical" evidence="1">
    <location>
        <begin position="12"/>
        <end position="33"/>
    </location>
</feature>
<evidence type="ECO:0000313" key="2">
    <source>
        <dbReference type="EMBL" id="UYG53405.1"/>
    </source>
</evidence>
<dbReference type="PANTHER" id="PTHR34219">
    <property type="entry name" value="IRON-REGULATED INNER MEMBRANE PROTEIN-RELATED"/>
    <property type="match status" value="1"/>
</dbReference>
<keyword evidence="3" id="KW-1185">Reference proteome</keyword>
<organism evidence="2 3">
    <name type="scientific">Comamonas endophytica</name>
    <dbReference type="NCBI Taxonomy" id="2949090"/>
    <lineage>
        <taxon>Bacteria</taxon>
        <taxon>Pseudomonadati</taxon>
        <taxon>Pseudomonadota</taxon>
        <taxon>Betaproteobacteria</taxon>
        <taxon>Burkholderiales</taxon>
        <taxon>Comamonadaceae</taxon>
        <taxon>Comamonas</taxon>
    </lineage>
</organism>
<evidence type="ECO:0000256" key="1">
    <source>
        <dbReference type="SAM" id="Phobius"/>
    </source>
</evidence>
<feature type="transmembrane region" description="Helical" evidence="1">
    <location>
        <begin position="252"/>
        <end position="273"/>
    </location>
</feature>
<evidence type="ECO:0000313" key="3">
    <source>
        <dbReference type="Proteomes" id="UP001162800"/>
    </source>
</evidence>
<protein>
    <submittedName>
        <fullName evidence="2">PepSY domain-containing protein</fullName>
    </submittedName>
</protein>